<dbReference type="Pfam" id="PF09603">
    <property type="entry name" value="Fib_succ_major"/>
    <property type="match status" value="1"/>
</dbReference>
<dbReference type="InterPro" id="IPR011871">
    <property type="entry name" value="Fib_succ_major"/>
</dbReference>
<dbReference type="NCBIfam" id="TIGR02145">
    <property type="entry name" value="Fib_succ_major"/>
    <property type="match status" value="1"/>
</dbReference>
<dbReference type="OrthoDB" id="9805760at2"/>
<proteinExistence type="predicted"/>
<name>A0A2U1JN58_9FLAO</name>
<feature type="domain" description="Fibrobacter succinogenes major paralogous" evidence="1">
    <location>
        <begin position="36"/>
        <end position="221"/>
    </location>
</feature>
<gene>
    <name evidence="2" type="ORF">DB895_04085</name>
</gene>
<reference evidence="2 3" key="1">
    <citation type="submission" date="2018-04" db="EMBL/GenBank/DDBJ databases">
        <title>Flavobacterium sp. nov., isolated from glacier ice.</title>
        <authorList>
            <person name="Liu Q."/>
            <person name="Xin Y.-H."/>
        </authorList>
    </citation>
    <scope>NUCLEOTIDE SEQUENCE [LARGE SCALE GENOMIC DNA]</scope>
    <source>
        <strain evidence="2 3">RB1R5</strain>
    </source>
</reference>
<protein>
    <recommendedName>
        <fullName evidence="1">Fibrobacter succinogenes major paralogous domain-containing protein</fullName>
    </recommendedName>
</protein>
<dbReference type="EMBL" id="QCZI01000003">
    <property type="protein sequence ID" value="PWA06601.1"/>
    <property type="molecule type" value="Genomic_DNA"/>
</dbReference>
<dbReference type="Proteomes" id="UP000245449">
    <property type="component" value="Unassembled WGS sequence"/>
</dbReference>
<dbReference type="AlphaFoldDB" id="A0A2U1JN58"/>
<keyword evidence="3" id="KW-1185">Reference proteome</keyword>
<sequence>MTPNGLILFLITYLSINSQTLGNGVTDIEGTFYNTVIIGTQEWTKQNLNTSHYRNGDIIPQVTDLKQWSNLTTGAWCYYNNDTQNGTVYGKLYNWYAVNDPRGLAPKNWSIPSQTDWVGLDSYLGGFEAGNKMKEEGVSHWSKSGGNNESGFTGIPGGRISINQSETSIIFHDINEYGVWWSTTSNPSNNYPYYIFLLSCCPSTIITTGYKNYGFSVRCLKNRVDGSARN</sequence>
<evidence type="ECO:0000259" key="1">
    <source>
        <dbReference type="Pfam" id="PF09603"/>
    </source>
</evidence>
<organism evidence="2 3">
    <name type="scientific">Flavobacterium psychrotolerans</name>
    <dbReference type="NCBI Taxonomy" id="2169410"/>
    <lineage>
        <taxon>Bacteria</taxon>
        <taxon>Pseudomonadati</taxon>
        <taxon>Bacteroidota</taxon>
        <taxon>Flavobacteriia</taxon>
        <taxon>Flavobacteriales</taxon>
        <taxon>Flavobacteriaceae</taxon>
        <taxon>Flavobacterium</taxon>
    </lineage>
</organism>
<evidence type="ECO:0000313" key="3">
    <source>
        <dbReference type="Proteomes" id="UP000245449"/>
    </source>
</evidence>
<comment type="caution">
    <text evidence="2">The sequence shown here is derived from an EMBL/GenBank/DDBJ whole genome shotgun (WGS) entry which is preliminary data.</text>
</comment>
<evidence type="ECO:0000313" key="2">
    <source>
        <dbReference type="EMBL" id="PWA06601.1"/>
    </source>
</evidence>
<accession>A0A2U1JN58</accession>